<dbReference type="Pfam" id="PF07586">
    <property type="entry name" value="HXXSHH"/>
    <property type="match status" value="1"/>
</dbReference>
<accession>A0A5C6M454</accession>
<dbReference type="InterPro" id="IPR011447">
    <property type="entry name" value="DUF1552"/>
</dbReference>
<dbReference type="AlphaFoldDB" id="A0A5C6M454"/>
<sequence>MKHDRYNRRSLLQGVGGTLLSIPYLASLAEDRAFGQALPEKLTRFVGLYWPYGSYSEVFYPNPTADSLAINYGSHKVTALTDLGTISPAFDQVDFAAIKAKATILRGLDFLGYHNHYPSTFLSGTAHVGVNIGASPYTESIDQLMARKIYTEIPQLPYLALGQVGSASISYAHSGGTTTPLPYLSDAAVAYDYVTSRILTGATPADIAALRAKKQSLIDMVKADFNDVLASTSKISAADRHRLETTKLRHRRNHGNSI</sequence>
<evidence type="ECO:0000313" key="1">
    <source>
        <dbReference type="EMBL" id="TWW09486.1"/>
    </source>
</evidence>
<dbReference type="EMBL" id="SRHE01000262">
    <property type="protein sequence ID" value="TWW09486.1"/>
    <property type="molecule type" value="Genomic_DNA"/>
</dbReference>
<dbReference type="Proteomes" id="UP000321083">
    <property type="component" value="Unassembled WGS sequence"/>
</dbReference>
<organism evidence="1 2">
    <name type="scientific">Planctomyces bekefii</name>
    <dbReference type="NCBI Taxonomy" id="1653850"/>
    <lineage>
        <taxon>Bacteria</taxon>
        <taxon>Pseudomonadati</taxon>
        <taxon>Planctomycetota</taxon>
        <taxon>Planctomycetia</taxon>
        <taxon>Planctomycetales</taxon>
        <taxon>Planctomycetaceae</taxon>
        <taxon>Planctomyces</taxon>
    </lineage>
</organism>
<reference evidence="1 2" key="2">
    <citation type="submission" date="2019-08" db="EMBL/GenBank/DDBJ databases">
        <authorList>
            <person name="Henke P."/>
        </authorList>
    </citation>
    <scope>NUCLEOTIDE SEQUENCE [LARGE SCALE GENOMIC DNA]</scope>
    <source>
        <strain evidence="1">Phe10_nw2017</strain>
    </source>
</reference>
<gene>
    <name evidence="1" type="ORF">E3A20_13820</name>
</gene>
<keyword evidence="2" id="KW-1185">Reference proteome</keyword>
<proteinExistence type="predicted"/>
<name>A0A5C6M454_9PLAN</name>
<reference evidence="1 2" key="1">
    <citation type="submission" date="2019-08" db="EMBL/GenBank/DDBJ databases">
        <title>100 year-old enigma solved: identification of Planctomyces bekefii, the type genus and species of the phylum Planctomycetes.</title>
        <authorList>
            <person name="Svetlana D.N."/>
            <person name="Overmann J."/>
        </authorList>
    </citation>
    <scope>NUCLEOTIDE SEQUENCE [LARGE SCALE GENOMIC DNA]</scope>
    <source>
        <strain evidence="1">Phe10_nw2017</strain>
    </source>
</reference>
<evidence type="ECO:0008006" key="3">
    <source>
        <dbReference type="Google" id="ProtNLM"/>
    </source>
</evidence>
<protein>
    <recommendedName>
        <fullName evidence="3">DUF1552 domain-containing protein</fullName>
    </recommendedName>
</protein>
<comment type="caution">
    <text evidence="1">The sequence shown here is derived from an EMBL/GenBank/DDBJ whole genome shotgun (WGS) entry which is preliminary data.</text>
</comment>
<evidence type="ECO:0000313" key="2">
    <source>
        <dbReference type="Proteomes" id="UP000321083"/>
    </source>
</evidence>